<dbReference type="OrthoDB" id="9773456at2"/>
<evidence type="ECO:0000313" key="12">
    <source>
        <dbReference type="EMBL" id="QFY43194.1"/>
    </source>
</evidence>
<evidence type="ECO:0000256" key="6">
    <source>
        <dbReference type="ARBA" id="ARBA00022982"/>
    </source>
</evidence>
<dbReference type="Gene3D" id="1.10.760.10">
    <property type="entry name" value="Cytochrome c-like domain"/>
    <property type="match status" value="2"/>
</dbReference>
<dbReference type="Pfam" id="PF00034">
    <property type="entry name" value="Cytochrom_C"/>
    <property type="match status" value="2"/>
</dbReference>
<dbReference type="GO" id="GO:0042597">
    <property type="term" value="C:periplasmic space"/>
    <property type="evidence" value="ECO:0007669"/>
    <property type="project" value="UniProtKB-SubCell"/>
</dbReference>
<evidence type="ECO:0000259" key="11">
    <source>
        <dbReference type="PROSITE" id="PS51007"/>
    </source>
</evidence>
<feature type="binding site" description="covalent" evidence="8">
    <location>
        <position position="144"/>
    </location>
    <ligand>
        <name>heme c</name>
        <dbReference type="ChEBI" id="CHEBI:61717"/>
        <label>2</label>
    </ligand>
</feature>
<keyword evidence="5" id="KW-0574">Periplasm</keyword>
<dbReference type="Proteomes" id="UP000325755">
    <property type="component" value="Chromosome"/>
</dbReference>
<proteinExistence type="predicted"/>
<dbReference type="InterPro" id="IPR050597">
    <property type="entry name" value="Cytochrome_c_Oxidase_Subunit"/>
</dbReference>
<keyword evidence="2" id="KW-0813">Transport</keyword>
<dbReference type="KEGG" id="mmob:F6R98_11665"/>
<dbReference type="AlphaFoldDB" id="A0A5Q0BLV1"/>
<evidence type="ECO:0000256" key="8">
    <source>
        <dbReference type="PIRSR" id="PIRSR000005-1"/>
    </source>
</evidence>
<feature type="binding site" description="covalent" evidence="8">
    <location>
        <position position="147"/>
    </location>
    <ligand>
        <name>heme c</name>
        <dbReference type="ChEBI" id="CHEBI:61717"/>
        <label>2</label>
    </ligand>
</feature>
<organism evidence="12 13">
    <name type="scientific">Candidatus Methylospira mobilis</name>
    <dbReference type="NCBI Taxonomy" id="1808979"/>
    <lineage>
        <taxon>Bacteria</taxon>
        <taxon>Pseudomonadati</taxon>
        <taxon>Pseudomonadota</taxon>
        <taxon>Gammaproteobacteria</taxon>
        <taxon>Methylococcales</taxon>
        <taxon>Methylococcaceae</taxon>
        <taxon>Candidatus Methylospira</taxon>
    </lineage>
</organism>
<feature type="signal peptide" evidence="10">
    <location>
        <begin position="1"/>
        <end position="33"/>
    </location>
</feature>
<feature type="binding site" description="covalent" evidence="8">
    <location>
        <position position="53"/>
    </location>
    <ligand>
        <name>heme c</name>
        <dbReference type="ChEBI" id="CHEBI:61717"/>
        <label>1</label>
    </ligand>
</feature>
<dbReference type="PANTHER" id="PTHR33751">
    <property type="entry name" value="CBB3-TYPE CYTOCHROME C OXIDASE SUBUNIT FIXP"/>
    <property type="match status" value="1"/>
</dbReference>
<dbReference type="PANTHER" id="PTHR33751:SF9">
    <property type="entry name" value="CYTOCHROME C4"/>
    <property type="match status" value="1"/>
</dbReference>
<evidence type="ECO:0000256" key="10">
    <source>
        <dbReference type="SAM" id="SignalP"/>
    </source>
</evidence>
<evidence type="ECO:0000256" key="2">
    <source>
        <dbReference type="ARBA" id="ARBA00022448"/>
    </source>
</evidence>
<accession>A0A5Q0BLV1</accession>
<name>A0A5Q0BLV1_9GAMM</name>
<feature type="binding site" description="axial binding residue" evidence="9">
    <location>
        <position position="191"/>
    </location>
    <ligand>
        <name>heme c</name>
        <dbReference type="ChEBI" id="CHEBI:61717"/>
        <label>2</label>
    </ligand>
    <ligandPart>
        <name>Fe</name>
        <dbReference type="ChEBI" id="CHEBI:18248"/>
    </ligandPart>
</feature>
<feature type="domain" description="Cytochrome c" evidence="11">
    <location>
        <begin position="123"/>
        <end position="214"/>
    </location>
</feature>
<feature type="binding site" description="axial binding residue" evidence="9">
    <location>
        <position position="148"/>
    </location>
    <ligand>
        <name>heme c</name>
        <dbReference type="ChEBI" id="CHEBI:61717"/>
        <label>2</label>
    </ligand>
    <ligandPart>
        <name>Fe</name>
        <dbReference type="ChEBI" id="CHEBI:18248"/>
    </ligandPart>
</feature>
<dbReference type="InterPro" id="IPR024167">
    <property type="entry name" value="Cytochrome_c4-like"/>
</dbReference>
<dbReference type="SUPFAM" id="SSF46626">
    <property type="entry name" value="Cytochrome c"/>
    <property type="match status" value="2"/>
</dbReference>
<dbReference type="InParanoid" id="A0A5Q0BLV1"/>
<evidence type="ECO:0000256" key="9">
    <source>
        <dbReference type="PIRSR" id="PIRSR000005-2"/>
    </source>
</evidence>
<keyword evidence="10" id="KW-0732">Signal</keyword>
<keyword evidence="6" id="KW-0249">Electron transport</keyword>
<reference evidence="12 13" key="1">
    <citation type="submission" date="2019-09" db="EMBL/GenBank/DDBJ databases">
        <title>Ecophysiology of the spiral-shaped methanotroph Methylospira mobilis as revealed by the complete genome sequence.</title>
        <authorList>
            <person name="Oshkin I.Y."/>
            <person name="Dedysh S.N."/>
            <person name="Miroshnikov K."/>
            <person name="Danilova O.V."/>
            <person name="Hakobyan A."/>
            <person name="Liesack W."/>
        </authorList>
    </citation>
    <scope>NUCLEOTIDE SEQUENCE [LARGE SCALE GENOMIC DNA]</scope>
    <source>
        <strain evidence="12 13">Shm1</strain>
    </source>
</reference>
<dbReference type="InterPro" id="IPR009056">
    <property type="entry name" value="Cyt_c-like_dom"/>
</dbReference>
<feature type="chain" id="PRO_5024873136" evidence="10">
    <location>
        <begin position="34"/>
        <end position="215"/>
    </location>
</feature>
<feature type="binding site" description="covalent" evidence="8">
    <location>
        <position position="50"/>
    </location>
    <ligand>
        <name>heme c</name>
        <dbReference type="ChEBI" id="CHEBI:61717"/>
        <label>1</label>
    </ligand>
</feature>
<feature type="domain" description="Cytochrome c" evidence="11">
    <location>
        <begin position="38"/>
        <end position="116"/>
    </location>
</feature>
<comment type="subcellular location">
    <subcellularLocation>
        <location evidence="1">Periplasm</location>
    </subcellularLocation>
</comment>
<evidence type="ECO:0000256" key="4">
    <source>
        <dbReference type="ARBA" id="ARBA00022723"/>
    </source>
</evidence>
<dbReference type="GO" id="GO:0005506">
    <property type="term" value="F:iron ion binding"/>
    <property type="evidence" value="ECO:0007669"/>
    <property type="project" value="InterPro"/>
</dbReference>
<evidence type="ECO:0000256" key="1">
    <source>
        <dbReference type="ARBA" id="ARBA00004418"/>
    </source>
</evidence>
<feature type="binding site" description="axial binding residue" evidence="9">
    <location>
        <position position="93"/>
    </location>
    <ligand>
        <name>heme c</name>
        <dbReference type="ChEBI" id="CHEBI:61717"/>
        <label>1</label>
    </ligand>
    <ligandPart>
        <name>Fe</name>
        <dbReference type="ChEBI" id="CHEBI:18248"/>
    </ligandPart>
</feature>
<evidence type="ECO:0000256" key="5">
    <source>
        <dbReference type="ARBA" id="ARBA00022764"/>
    </source>
</evidence>
<dbReference type="GO" id="GO:0020037">
    <property type="term" value="F:heme binding"/>
    <property type="evidence" value="ECO:0007669"/>
    <property type="project" value="InterPro"/>
</dbReference>
<keyword evidence="13" id="KW-1185">Reference proteome</keyword>
<evidence type="ECO:0000256" key="7">
    <source>
        <dbReference type="ARBA" id="ARBA00023004"/>
    </source>
</evidence>
<comment type="PTM">
    <text evidence="8">Binds 2 heme c groups covalently per subunit.</text>
</comment>
<evidence type="ECO:0000256" key="3">
    <source>
        <dbReference type="ARBA" id="ARBA00022617"/>
    </source>
</evidence>
<protein>
    <submittedName>
        <fullName evidence="12">Cytochrome c4</fullName>
    </submittedName>
</protein>
<keyword evidence="7 9" id="KW-0408">Iron</keyword>
<dbReference type="GO" id="GO:0009055">
    <property type="term" value="F:electron transfer activity"/>
    <property type="evidence" value="ECO:0007669"/>
    <property type="project" value="InterPro"/>
</dbReference>
<keyword evidence="3 8" id="KW-0349">Heme</keyword>
<dbReference type="PROSITE" id="PS51007">
    <property type="entry name" value="CYTC"/>
    <property type="match status" value="2"/>
</dbReference>
<sequence length="215" mass="23337">MQRALFLTQRFYMIKKTIRLGLISLLASAPTFAANDSGDASAGRGKTEICAGCHGEEGNAAAPIFPKLAGQQLSYLEKQLKAFRSRERVDPTMNAMTQSLSDADIKDIAAYYNRQQITLENREQDHRGEKIYRSGNPVNGVPSCVGCHGPTGAGNPASGYPALHGQFSAYLSKTLLDYKNGDRSNDPNLVMRSIASRLTEAEINAVANYASGLYQ</sequence>
<gene>
    <name evidence="12" type="ORF">F6R98_11665</name>
</gene>
<feature type="binding site" description="axial binding residue" evidence="9">
    <location>
        <position position="54"/>
    </location>
    <ligand>
        <name>heme c</name>
        <dbReference type="ChEBI" id="CHEBI:61717"/>
        <label>1</label>
    </ligand>
    <ligandPart>
        <name>Fe</name>
        <dbReference type="ChEBI" id="CHEBI:18248"/>
    </ligandPart>
</feature>
<dbReference type="EMBL" id="CP044205">
    <property type="protein sequence ID" value="QFY43194.1"/>
    <property type="molecule type" value="Genomic_DNA"/>
</dbReference>
<dbReference type="PIRSF" id="PIRSF000005">
    <property type="entry name" value="Cytochrome_c4"/>
    <property type="match status" value="1"/>
</dbReference>
<dbReference type="InterPro" id="IPR036909">
    <property type="entry name" value="Cyt_c-like_dom_sf"/>
</dbReference>
<keyword evidence="4 9" id="KW-0479">Metal-binding</keyword>
<evidence type="ECO:0000313" key="13">
    <source>
        <dbReference type="Proteomes" id="UP000325755"/>
    </source>
</evidence>